<feature type="compositionally biased region" description="Low complexity" evidence="3">
    <location>
        <begin position="638"/>
        <end position="658"/>
    </location>
</feature>
<dbReference type="SMART" id="SM01141">
    <property type="entry name" value="DRY_EERY"/>
    <property type="match status" value="1"/>
</dbReference>
<protein>
    <recommendedName>
        <fullName evidence="4">Suppressor of white apricot N-terminal domain-containing protein</fullName>
    </recommendedName>
</protein>
<gene>
    <name evidence="5" type="ORF">GSLYS_00017102001</name>
</gene>
<feature type="compositionally biased region" description="Basic and acidic residues" evidence="3">
    <location>
        <begin position="670"/>
        <end position="696"/>
    </location>
</feature>
<name>A0AAV2IA17_LYMST</name>
<feature type="compositionally biased region" description="Basic residues" evidence="3">
    <location>
        <begin position="405"/>
        <end position="415"/>
    </location>
</feature>
<organism evidence="5 6">
    <name type="scientific">Lymnaea stagnalis</name>
    <name type="common">Great pond snail</name>
    <name type="synonym">Helix stagnalis</name>
    <dbReference type="NCBI Taxonomy" id="6523"/>
    <lineage>
        <taxon>Eukaryota</taxon>
        <taxon>Metazoa</taxon>
        <taxon>Spiralia</taxon>
        <taxon>Lophotrochozoa</taxon>
        <taxon>Mollusca</taxon>
        <taxon>Gastropoda</taxon>
        <taxon>Heterobranchia</taxon>
        <taxon>Euthyneura</taxon>
        <taxon>Panpulmonata</taxon>
        <taxon>Hygrophila</taxon>
        <taxon>Lymnaeoidea</taxon>
        <taxon>Lymnaeidae</taxon>
        <taxon>Lymnaea</taxon>
    </lineage>
</organism>
<keyword evidence="6" id="KW-1185">Reference proteome</keyword>
<dbReference type="Pfam" id="PF09750">
    <property type="entry name" value="DRY_EERY"/>
    <property type="match status" value="1"/>
</dbReference>
<evidence type="ECO:0000259" key="4">
    <source>
        <dbReference type="SMART" id="SM01141"/>
    </source>
</evidence>
<sequence length="813" mass="93259">MWHEARRQEKKIRGIMVDYKRRADRRREFYEKIKQDPAQFLRMYGRPVKIHLDPAVSMAAEGPQSMMPWQGDVNNMIDRFDVRANLDIIPEHYTSQTSRSENDDEDERLANYERYRTLVENEAAGLSEEQCLHQIYLDEHFGTISKGNEEEKKKSSDKKAAIGFVYEDSTPADKGVDNEDSDEEESEDDLETADLDVTIDIDSLTPDQTKEVNLCATQYGMKDDDFSRLLRKDKEELEALREAKQLEEAKAQFSGRKSRRERRAINERRQNPQRFSRPSYAARESPKYEPYKRPGSSSRSRSRSRSRSSEVAPVTFITSFGAESDDETSVVQGPSLPATHKSAVQKRKTSPEPSKCETPWLLGGVSSQNKSRSRSGRSSSRSSSRSRSERKPRSNSSKSSLSSKSRSRSRSRSRSVSKSGNRRSSPFRKSNNGRNSSNNNRSRRSHSSSSSRSRTRSRSRSRASHSKSGKRSESPMKKPVIKRYRRESLSSNSELSGVESDEDNKKTNQMSSGNAPRMKTPTRKDSDTKSESKGGKISSKLPQTQILPSLSSKDSHKDTPKERLKRKMQAQLSRQFKADKKAEITKITKQEQERLDREEEIRNLAFEMRRREREKRHRELEEEERERRARRRNRHTGKSSSSGESSRSSSKGSKSASHSPRKSHSPSKSKSPDKKRDEKGKPEEKKRPGKPEDRKRPPPAPLNEERKKPVERRWEAKRDNSRWDGDGGRPRGSRGGRWDGGPADARWDAGSYDGCEWDGGPQGWGDAHWQNRRPLPPFNSRSRQPLLKRPSSPLMSRPRPPNDPTLMEEPMDF</sequence>
<feature type="compositionally biased region" description="Low complexity" evidence="3">
    <location>
        <begin position="394"/>
        <end position="404"/>
    </location>
</feature>
<keyword evidence="1" id="KW-0507">mRNA processing</keyword>
<dbReference type="Proteomes" id="UP001497497">
    <property type="component" value="Unassembled WGS sequence"/>
</dbReference>
<comment type="caution">
    <text evidence="5">The sequence shown here is derived from an EMBL/GenBank/DDBJ whole genome shotgun (WGS) entry which is preliminary data.</text>
</comment>
<dbReference type="InterPro" id="IPR019147">
    <property type="entry name" value="SWAP_N_domain"/>
</dbReference>
<reference evidence="5 6" key="1">
    <citation type="submission" date="2024-04" db="EMBL/GenBank/DDBJ databases">
        <authorList>
            <consortium name="Genoscope - CEA"/>
            <person name="William W."/>
        </authorList>
    </citation>
    <scope>NUCLEOTIDE SEQUENCE [LARGE SCALE GENOMIC DNA]</scope>
</reference>
<feature type="compositionally biased region" description="Basic residues" evidence="3">
    <location>
        <begin position="628"/>
        <end position="637"/>
    </location>
</feature>
<evidence type="ECO:0000313" key="6">
    <source>
        <dbReference type="Proteomes" id="UP001497497"/>
    </source>
</evidence>
<accession>A0AAV2IA17</accession>
<dbReference type="GO" id="GO:0006397">
    <property type="term" value="P:mRNA processing"/>
    <property type="evidence" value="ECO:0007669"/>
    <property type="project" value="UniProtKB-KW"/>
</dbReference>
<dbReference type="PANTHER" id="PTHR13161">
    <property type="entry name" value="SPLICING FACTOR SUPPRESSOR OF WHITE APRICOT"/>
    <property type="match status" value="1"/>
</dbReference>
<dbReference type="EMBL" id="CAXITT010000559">
    <property type="protein sequence ID" value="CAL1543568.1"/>
    <property type="molecule type" value="Genomic_DNA"/>
</dbReference>
<feature type="compositionally biased region" description="Basic and acidic residues" evidence="3">
    <location>
        <begin position="553"/>
        <end position="562"/>
    </location>
</feature>
<dbReference type="AlphaFoldDB" id="A0AAV2IA17"/>
<dbReference type="InterPro" id="IPR040397">
    <property type="entry name" value="SWAP"/>
</dbReference>
<feature type="compositionally biased region" description="Acidic residues" evidence="3">
    <location>
        <begin position="178"/>
        <end position="199"/>
    </location>
</feature>
<keyword evidence="2" id="KW-0508">mRNA splicing</keyword>
<feature type="compositionally biased region" description="Basic and acidic residues" evidence="3">
    <location>
        <begin position="576"/>
        <end position="611"/>
    </location>
</feature>
<evidence type="ECO:0000256" key="2">
    <source>
        <dbReference type="ARBA" id="ARBA00023187"/>
    </source>
</evidence>
<feature type="compositionally biased region" description="Low complexity" evidence="3">
    <location>
        <begin position="366"/>
        <end position="385"/>
    </location>
</feature>
<dbReference type="PANTHER" id="PTHR13161:SF4">
    <property type="entry name" value="CLK4-ASSOCIATING SERINE_ARGININE RICH PROTEIN"/>
    <property type="match status" value="1"/>
</dbReference>
<feature type="compositionally biased region" description="Basic residues" evidence="3">
    <location>
        <begin position="453"/>
        <end position="469"/>
    </location>
</feature>
<feature type="region of interest" description="Disordered" evidence="3">
    <location>
        <begin position="248"/>
        <end position="813"/>
    </location>
</feature>
<evidence type="ECO:0000313" key="5">
    <source>
        <dbReference type="EMBL" id="CAL1543568.1"/>
    </source>
</evidence>
<feature type="compositionally biased region" description="Low complexity" evidence="3">
    <location>
        <begin position="489"/>
        <end position="498"/>
    </location>
</feature>
<feature type="compositionally biased region" description="Low complexity" evidence="3">
    <location>
        <begin position="785"/>
        <end position="797"/>
    </location>
</feature>
<feature type="compositionally biased region" description="Basic and acidic residues" evidence="3">
    <location>
        <begin position="522"/>
        <end position="534"/>
    </location>
</feature>
<dbReference type="GO" id="GO:0008380">
    <property type="term" value="P:RNA splicing"/>
    <property type="evidence" value="ECO:0007669"/>
    <property type="project" value="UniProtKB-KW"/>
</dbReference>
<evidence type="ECO:0000256" key="1">
    <source>
        <dbReference type="ARBA" id="ARBA00022664"/>
    </source>
</evidence>
<feature type="domain" description="Suppressor of white apricot N-terminal" evidence="4">
    <location>
        <begin position="39"/>
        <end position="170"/>
    </location>
</feature>
<feature type="compositionally biased region" description="Basic and acidic residues" evidence="3">
    <location>
        <begin position="703"/>
        <end position="729"/>
    </location>
</feature>
<proteinExistence type="predicted"/>
<feature type="compositionally biased region" description="Polar residues" evidence="3">
    <location>
        <begin position="541"/>
        <end position="552"/>
    </location>
</feature>
<feature type="region of interest" description="Disordered" evidence="3">
    <location>
        <begin position="165"/>
        <end position="204"/>
    </location>
</feature>
<evidence type="ECO:0000256" key="3">
    <source>
        <dbReference type="SAM" id="MobiDB-lite"/>
    </source>
</evidence>
<feature type="compositionally biased region" description="Low complexity" evidence="3">
    <location>
        <begin position="416"/>
        <end position="440"/>
    </location>
</feature>